<dbReference type="OrthoDB" id="5470139at2"/>
<name>D6SLJ5_9BACT</name>
<comment type="caution">
    <text evidence="1">The sequence shown here is derived from an EMBL/GenBank/DDBJ whole genome shotgun (WGS) entry which is preliminary data.</text>
</comment>
<dbReference type="EMBL" id="ACJN02000001">
    <property type="protein sequence ID" value="EFI35556.1"/>
    <property type="molecule type" value="Genomic_DNA"/>
</dbReference>
<organism evidence="1 2">
    <name type="scientific">Desulfonatronospira thiodismutans ASO3-1</name>
    <dbReference type="NCBI Taxonomy" id="555779"/>
    <lineage>
        <taxon>Bacteria</taxon>
        <taxon>Pseudomonadati</taxon>
        <taxon>Thermodesulfobacteriota</taxon>
        <taxon>Desulfovibrionia</taxon>
        <taxon>Desulfovibrionales</taxon>
        <taxon>Desulfonatronovibrionaceae</taxon>
        <taxon>Desulfonatronospira</taxon>
    </lineage>
</organism>
<proteinExistence type="predicted"/>
<reference evidence="1" key="1">
    <citation type="submission" date="2010-05" db="EMBL/GenBank/DDBJ databases">
        <title>The draft genome of Desulfonatronospira thiodismutans ASO3-1.</title>
        <authorList>
            <consortium name="US DOE Joint Genome Institute (JGI-PGF)"/>
            <person name="Lucas S."/>
            <person name="Copeland A."/>
            <person name="Lapidus A."/>
            <person name="Cheng J.-F."/>
            <person name="Bruce D."/>
            <person name="Goodwin L."/>
            <person name="Pitluck S."/>
            <person name="Chertkov O."/>
            <person name="Brettin T."/>
            <person name="Detter J.C."/>
            <person name="Han C."/>
            <person name="Land M.L."/>
            <person name="Hauser L."/>
            <person name="Kyrpides N."/>
            <person name="Mikhailova N."/>
            <person name="Muyzer G."/>
            <person name="Woyke T."/>
        </authorList>
    </citation>
    <scope>NUCLEOTIDE SEQUENCE [LARGE SCALE GENOMIC DNA]</scope>
    <source>
        <strain evidence="1">ASO3-1</strain>
    </source>
</reference>
<sequence>MNSDLNNLSFDEIKKDGQITVKKTQWESKAEWVKTNIDDIYGFFGSIENQVTNGVYGLWMQPYIDYFGALLYMPILDVEHPENHHESPWYNINVAKGLFYRFNELGLTQDLTVGLTGKGFRFSWPWVIPHQYTNAFLVMVKDSERFYGIDPAPQKGKDKFLRTMAYRGNNNQGAPTQNTHIYYLDHASQISDLTEAEYKKLVRGRPAVEGYKSFLPRLMPNKFAPREFLEVLETYQFQLRIKSTIATPAAPRIAAKL</sequence>
<dbReference type="eggNOG" id="COG1199">
    <property type="taxonomic scope" value="Bacteria"/>
</dbReference>
<protein>
    <submittedName>
        <fullName evidence="1">Uncharacterized protein</fullName>
    </submittedName>
</protein>
<gene>
    <name evidence="1" type="ORF">Dthio_PD2982</name>
</gene>
<evidence type="ECO:0000313" key="1">
    <source>
        <dbReference type="EMBL" id="EFI35556.1"/>
    </source>
</evidence>
<keyword evidence="2" id="KW-1185">Reference proteome</keyword>
<dbReference type="AlphaFoldDB" id="D6SLJ5"/>
<dbReference type="Proteomes" id="UP000005496">
    <property type="component" value="Unassembled WGS sequence"/>
</dbReference>
<evidence type="ECO:0000313" key="2">
    <source>
        <dbReference type="Proteomes" id="UP000005496"/>
    </source>
</evidence>
<accession>D6SLJ5</accession>